<dbReference type="EMBL" id="JAUSUE010000019">
    <property type="protein sequence ID" value="MDQ0204663.1"/>
    <property type="molecule type" value="Genomic_DNA"/>
</dbReference>
<dbReference type="InterPro" id="IPR027417">
    <property type="entry name" value="P-loop_NTPase"/>
</dbReference>
<gene>
    <name evidence="6" type="ORF">J2S01_002395</name>
</gene>
<dbReference type="InterPro" id="IPR003439">
    <property type="entry name" value="ABC_transporter-like_ATP-bd"/>
</dbReference>
<dbReference type="InterPro" id="IPR017871">
    <property type="entry name" value="ABC_transporter-like_CS"/>
</dbReference>
<keyword evidence="4" id="KW-0067">ATP-binding</keyword>
<dbReference type="PANTHER" id="PTHR43776">
    <property type="entry name" value="TRANSPORT ATP-BINDING PROTEIN"/>
    <property type="match status" value="1"/>
</dbReference>
<evidence type="ECO:0000256" key="1">
    <source>
        <dbReference type="ARBA" id="ARBA00005417"/>
    </source>
</evidence>
<evidence type="ECO:0000256" key="3">
    <source>
        <dbReference type="ARBA" id="ARBA00022741"/>
    </source>
</evidence>
<evidence type="ECO:0000313" key="6">
    <source>
        <dbReference type="EMBL" id="MDQ0204663.1"/>
    </source>
</evidence>
<dbReference type="InterPro" id="IPR003593">
    <property type="entry name" value="AAA+_ATPase"/>
</dbReference>
<dbReference type="SUPFAM" id="SSF52540">
    <property type="entry name" value="P-loop containing nucleoside triphosphate hydrolases"/>
    <property type="match status" value="1"/>
</dbReference>
<dbReference type="Pfam" id="PF00005">
    <property type="entry name" value="ABC_tran"/>
    <property type="match status" value="1"/>
</dbReference>
<accession>A0ABT9Y9Z3</accession>
<dbReference type="InterPro" id="IPR050319">
    <property type="entry name" value="ABC_transp_ATP-bind"/>
</dbReference>
<name>A0ABT9Y9Z3_9FIRM</name>
<keyword evidence="3" id="KW-0547">Nucleotide-binding</keyword>
<dbReference type="PANTHER" id="PTHR43776:SF7">
    <property type="entry name" value="D,D-DIPEPTIDE TRANSPORT ATP-BINDING PROTEIN DDPF-RELATED"/>
    <property type="match status" value="1"/>
</dbReference>
<organism evidence="6 7">
    <name type="scientific">Pectinatus haikarae</name>
    <dbReference type="NCBI Taxonomy" id="349096"/>
    <lineage>
        <taxon>Bacteria</taxon>
        <taxon>Bacillati</taxon>
        <taxon>Bacillota</taxon>
        <taxon>Negativicutes</taxon>
        <taxon>Selenomonadales</taxon>
        <taxon>Selenomonadaceae</taxon>
        <taxon>Pectinatus</taxon>
    </lineage>
</organism>
<evidence type="ECO:0000259" key="5">
    <source>
        <dbReference type="PROSITE" id="PS50893"/>
    </source>
</evidence>
<dbReference type="RefSeq" id="WP_196605190.1">
    <property type="nucleotide sequence ID" value="NZ_CP116940.1"/>
</dbReference>
<feature type="domain" description="ABC transporter" evidence="5">
    <location>
        <begin position="2"/>
        <end position="226"/>
    </location>
</feature>
<dbReference type="PROSITE" id="PS50893">
    <property type="entry name" value="ABC_TRANSPORTER_2"/>
    <property type="match status" value="1"/>
</dbReference>
<proteinExistence type="inferred from homology"/>
<evidence type="ECO:0000313" key="7">
    <source>
        <dbReference type="Proteomes" id="UP001239167"/>
    </source>
</evidence>
<keyword evidence="2" id="KW-0813">Transport</keyword>
<evidence type="ECO:0000256" key="2">
    <source>
        <dbReference type="ARBA" id="ARBA00022448"/>
    </source>
</evidence>
<protein>
    <submittedName>
        <fullName evidence="6">ABC-type glutathione transport system ATPase component</fullName>
    </submittedName>
</protein>
<sequence>MLEARNITKSWQNKAGSPNLVLDHCNLKLKQGQSLGLMGTSGSGKSTLARILLGLASPDIGKIFFDGQPLNSFNRKNWLHFRRRVQFISQSPECFWEPRFTVGKSLEEVIKIHSLCRKDEWTIFIDKYLYWVKIRRQLLSRYPHQLSGGELQRLSICRSLLLEPQILILDEPVSMLDVSVQAQIMQLLRKLKTEKDMTYLFISHDRTILQWFCDETLNLRQGKLFVSE</sequence>
<dbReference type="Gene3D" id="3.40.50.300">
    <property type="entry name" value="P-loop containing nucleotide triphosphate hydrolases"/>
    <property type="match status" value="1"/>
</dbReference>
<reference evidence="6 7" key="1">
    <citation type="submission" date="2023-07" db="EMBL/GenBank/DDBJ databases">
        <title>Genomic Encyclopedia of Type Strains, Phase IV (KMG-IV): sequencing the most valuable type-strain genomes for metagenomic binning, comparative biology and taxonomic classification.</title>
        <authorList>
            <person name="Goeker M."/>
        </authorList>
    </citation>
    <scope>NUCLEOTIDE SEQUENCE [LARGE SCALE GENOMIC DNA]</scope>
    <source>
        <strain evidence="6 7">DSM 16980</strain>
    </source>
</reference>
<dbReference type="CDD" id="cd03257">
    <property type="entry name" value="ABC_NikE_OppD_transporters"/>
    <property type="match status" value="1"/>
</dbReference>
<comment type="similarity">
    <text evidence="1">Belongs to the ABC transporter superfamily.</text>
</comment>
<evidence type="ECO:0000256" key="4">
    <source>
        <dbReference type="ARBA" id="ARBA00022840"/>
    </source>
</evidence>
<comment type="caution">
    <text evidence="6">The sequence shown here is derived from an EMBL/GenBank/DDBJ whole genome shotgun (WGS) entry which is preliminary data.</text>
</comment>
<dbReference type="PROSITE" id="PS00211">
    <property type="entry name" value="ABC_TRANSPORTER_1"/>
    <property type="match status" value="1"/>
</dbReference>
<keyword evidence="7" id="KW-1185">Reference proteome</keyword>
<dbReference type="SMART" id="SM00382">
    <property type="entry name" value="AAA"/>
    <property type="match status" value="1"/>
</dbReference>
<dbReference type="Proteomes" id="UP001239167">
    <property type="component" value="Unassembled WGS sequence"/>
</dbReference>